<evidence type="ECO:0000313" key="2">
    <source>
        <dbReference type="Proteomes" id="UP001148786"/>
    </source>
</evidence>
<proteinExistence type="predicted"/>
<protein>
    <submittedName>
        <fullName evidence="1">Uncharacterized protein</fullName>
    </submittedName>
</protein>
<evidence type="ECO:0000313" key="1">
    <source>
        <dbReference type="EMBL" id="KAJ3512550.1"/>
    </source>
</evidence>
<dbReference type="OrthoDB" id="1877767at2759"/>
<organism evidence="1 2">
    <name type="scientific">Agrocybe chaxingu</name>
    <dbReference type="NCBI Taxonomy" id="84603"/>
    <lineage>
        <taxon>Eukaryota</taxon>
        <taxon>Fungi</taxon>
        <taxon>Dikarya</taxon>
        <taxon>Basidiomycota</taxon>
        <taxon>Agaricomycotina</taxon>
        <taxon>Agaricomycetes</taxon>
        <taxon>Agaricomycetidae</taxon>
        <taxon>Agaricales</taxon>
        <taxon>Agaricineae</taxon>
        <taxon>Strophariaceae</taxon>
        <taxon>Agrocybe</taxon>
    </lineage>
</organism>
<sequence>MNAPQSLCPGYKHVEAFGPDEQYEEEEEVCYVTLDTFFTHWGRPLRDISSILGYTELHVGAYWDGHCPPRMVNTEGDA</sequence>
<reference evidence="1" key="1">
    <citation type="submission" date="2022-07" db="EMBL/GenBank/DDBJ databases">
        <title>Genome Sequence of Agrocybe chaxingu.</title>
        <authorList>
            <person name="Buettner E."/>
        </authorList>
    </citation>
    <scope>NUCLEOTIDE SEQUENCE</scope>
    <source>
        <strain evidence="1">MP-N11</strain>
    </source>
</reference>
<comment type="caution">
    <text evidence="1">The sequence shown here is derived from an EMBL/GenBank/DDBJ whole genome shotgun (WGS) entry which is preliminary data.</text>
</comment>
<name>A0A9W8MYH2_9AGAR</name>
<dbReference type="Proteomes" id="UP001148786">
    <property type="component" value="Unassembled WGS sequence"/>
</dbReference>
<gene>
    <name evidence="1" type="ORF">NLJ89_g3452</name>
</gene>
<dbReference type="EMBL" id="JANKHO010000249">
    <property type="protein sequence ID" value="KAJ3512550.1"/>
    <property type="molecule type" value="Genomic_DNA"/>
</dbReference>
<keyword evidence="2" id="KW-1185">Reference proteome</keyword>
<accession>A0A9W8MYH2</accession>
<dbReference type="AlphaFoldDB" id="A0A9W8MYH2"/>